<dbReference type="Pfam" id="PF04434">
    <property type="entry name" value="SWIM"/>
    <property type="match status" value="1"/>
</dbReference>
<keyword evidence="4 6" id="KW-0862">Zinc</keyword>
<keyword evidence="3 5" id="KW-0863">Zinc-finger</keyword>
<reference evidence="8" key="1">
    <citation type="submission" date="2020-10" db="EMBL/GenBank/DDBJ databases">
        <authorList>
            <person name="Han B."/>
            <person name="Lu T."/>
            <person name="Zhao Q."/>
            <person name="Huang X."/>
            <person name="Zhao Y."/>
        </authorList>
    </citation>
    <scope>NUCLEOTIDE SEQUENCE</scope>
</reference>
<dbReference type="AlphaFoldDB" id="A0A811MPI8"/>
<organism evidence="8 9">
    <name type="scientific">Miscanthus lutarioriparius</name>
    <dbReference type="NCBI Taxonomy" id="422564"/>
    <lineage>
        <taxon>Eukaryota</taxon>
        <taxon>Viridiplantae</taxon>
        <taxon>Streptophyta</taxon>
        <taxon>Embryophyta</taxon>
        <taxon>Tracheophyta</taxon>
        <taxon>Spermatophyta</taxon>
        <taxon>Magnoliopsida</taxon>
        <taxon>Liliopsida</taxon>
        <taxon>Poales</taxon>
        <taxon>Poaceae</taxon>
        <taxon>PACMAD clade</taxon>
        <taxon>Panicoideae</taxon>
        <taxon>Andropogonodae</taxon>
        <taxon>Andropogoneae</taxon>
        <taxon>Saccharinae</taxon>
        <taxon>Miscanthus</taxon>
    </lineage>
</organism>
<evidence type="ECO:0000313" key="9">
    <source>
        <dbReference type="Proteomes" id="UP000604825"/>
    </source>
</evidence>
<keyword evidence="9" id="KW-1185">Reference proteome</keyword>
<dbReference type="OrthoDB" id="693512at2759"/>
<dbReference type="GO" id="GO:0008270">
    <property type="term" value="F:zinc ion binding"/>
    <property type="evidence" value="ECO:0007669"/>
    <property type="project" value="UniProtKB-UniRule"/>
</dbReference>
<dbReference type="GO" id="GO:0005634">
    <property type="term" value="C:nucleus"/>
    <property type="evidence" value="ECO:0007669"/>
    <property type="project" value="UniProtKB-SubCell"/>
</dbReference>
<protein>
    <recommendedName>
        <fullName evidence="6">Protein FAR1-RELATED SEQUENCE</fullName>
    </recommendedName>
</protein>
<evidence type="ECO:0000313" key="8">
    <source>
        <dbReference type="EMBL" id="CAD6211561.1"/>
    </source>
</evidence>
<keyword evidence="6" id="KW-0539">Nucleus</keyword>
<accession>A0A811MPI8</accession>
<dbReference type="InterPro" id="IPR031052">
    <property type="entry name" value="FHY3/FAR1"/>
</dbReference>
<dbReference type="GO" id="GO:0006355">
    <property type="term" value="P:regulation of DNA-templated transcription"/>
    <property type="evidence" value="ECO:0007669"/>
    <property type="project" value="UniProtKB-UniRule"/>
</dbReference>
<evidence type="ECO:0000256" key="5">
    <source>
        <dbReference type="PROSITE-ProRule" id="PRU00325"/>
    </source>
</evidence>
<dbReference type="PANTHER" id="PTHR31669">
    <property type="entry name" value="PROTEIN FAR1-RELATED SEQUENCE 10-RELATED"/>
    <property type="match status" value="1"/>
</dbReference>
<evidence type="ECO:0000259" key="7">
    <source>
        <dbReference type="PROSITE" id="PS50966"/>
    </source>
</evidence>
<comment type="similarity">
    <text evidence="1 6">Belongs to the FHY3/FAR1 family.</text>
</comment>
<evidence type="ECO:0000256" key="1">
    <source>
        <dbReference type="ARBA" id="ARBA00005889"/>
    </source>
</evidence>
<dbReference type="InterPro" id="IPR006564">
    <property type="entry name" value="Znf_PMZ"/>
</dbReference>
<comment type="function">
    <text evidence="6">Putative transcription activator involved in regulating light control of development.</text>
</comment>
<evidence type="ECO:0000256" key="4">
    <source>
        <dbReference type="ARBA" id="ARBA00022833"/>
    </source>
</evidence>
<evidence type="ECO:0000256" key="6">
    <source>
        <dbReference type="RuleBase" id="RU367018"/>
    </source>
</evidence>
<proteinExistence type="inferred from homology"/>
<comment type="subcellular location">
    <subcellularLocation>
        <location evidence="6">Nucleus</location>
    </subcellularLocation>
</comment>
<dbReference type="PROSITE" id="PS50966">
    <property type="entry name" value="ZF_SWIM"/>
    <property type="match status" value="1"/>
</dbReference>
<dbReference type="SMART" id="SM00575">
    <property type="entry name" value="ZnF_PMZ"/>
    <property type="match status" value="1"/>
</dbReference>
<feature type="domain" description="SWIM-type" evidence="7">
    <location>
        <begin position="245"/>
        <end position="283"/>
    </location>
</feature>
<dbReference type="InterPro" id="IPR007527">
    <property type="entry name" value="Znf_SWIM"/>
</dbReference>
<dbReference type="PANTHER" id="PTHR31669:SF168">
    <property type="entry name" value="PROTEIN FAR1-RELATED SEQUENCE"/>
    <property type="match status" value="1"/>
</dbReference>
<name>A0A811MPI8_9POAL</name>
<dbReference type="Proteomes" id="UP000604825">
    <property type="component" value="Unassembled WGS sequence"/>
</dbReference>
<keyword evidence="2 6" id="KW-0479">Metal-binding</keyword>
<sequence>MAQEDIQDYTKKTMELLGKMKEEDPDLEVRFKMDDEGRIESMIGFCSLTNRACNPDQCQGMAAAIKTTLKGTRHRWCRWHVLRKANQKIGTPYSKKSAFKKKFNRLITDEILPSAFEKKWQELVKEYKLEGNNFMNRVYKMRGLWAKPYFMDIFCAGMTSTQRSESANHMLKRFIQRSAPMHIFISKFRDFQFDRNQEEEREIHLTKQMSRRRRVGVPIERHAEAIYTREMHERFYNELYESGAYTIVDKSVNGIENIKCSCGLYEHAGLPCRHSLKGVQVNDIMLCTFLLVIAVLTEIPKGSIHQRWTKEAGPDINAGSGCSVMEQITAQSDELKRRVLVMKTLELSLTKGSINDEAYSDALRAMESIVPVRQASIETINSAANDETSNVPRLMS</sequence>
<comment type="caution">
    <text evidence="8">The sequence shown here is derived from an EMBL/GenBank/DDBJ whole genome shotgun (WGS) entry which is preliminary data.</text>
</comment>
<dbReference type="EMBL" id="CAJGYO010000002">
    <property type="protein sequence ID" value="CAD6211561.1"/>
    <property type="molecule type" value="Genomic_DNA"/>
</dbReference>
<gene>
    <name evidence="8" type="ORF">NCGR_LOCUS7523</name>
</gene>
<evidence type="ECO:0000256" key="2">
    <source>
        <dbReference type="ARBA" id="ARBA00022723"/>
    </source>
</evidence>
<evidence type="ECO:0000256" key="3">
    <source>
        <dbReference type="ARBA" id="ARBA00022771"/>
    </source>
</evidence>